<sequence>MSGFAFWRYRYMRRTVISGTLPGAREHPRRRHASPCCNNVPVHHPDPAAMRKQYRAQGLVATELAADPLRQFAHWFADAAAGGIDEPNAMVLSTADAQGRPSSRTVLLKSFDDRGFVFFTNYGSRKGTELTENPHASLLFPWHPIARQVIVDGGVTRVGEDETERYFRSRPHGSQLGAWASAQSTVIGSREELERRYAELVARYPEGGEPVPVPRFWGGYRVQPETIEFWQGRENRLHDRLRYRSAPEAPTGWTVERLSP</sequence>
<dbReference type="PANTHER" id="PTHR10851:SF0">
    <property type="entry name" value="PYRIDOXINE-5'-PHOSPHATE OXIDASE"/>
    <property type="match status" value="1"/>
</dbReference>
<dbReference type="GO" id="GO:0010181">
    <property type="term" value="F:FMN binding"/>
    <property type="evidence" value="ECO:0007669"/>
    <property type="project" value="UniProtKB-UniRule"/>
</dbReference>
<dbReference type="Proteomes" id="UP000641932">
    <property type="component" value="Unassembled WGS sequence"/>
</dbReference>
<evidence type="ECO:0000259" key="12">
    <source>
        <dbReference type="Pfam" id="PF10590"/>
    </source>
</evidence>
<feature type="binding site" evidence="8">
    <location>
        <begin position="51"/>
        <end position="54"/>
    </location>
    <ligand>
        <name>substrate</name>
    </ligand>
</feature>
<evidence type="ECO:0000256" key="9">
    <source>
        <dbReference type="PIRSR" id="PIRSR000190-2"/>
    </source>
</evidence>
<comment type="catalytic activity">
    <reaction evidence="7">
        <text>pyridoxamine 5'-phosphate + O2 + H2O = pyridoxal 5'-phosphate + H2O2 + NH4(+)</text>
        <dbReference type="Rhea" id="RHEA:15817"/>
        <dbReference type="ChEBI" id="CHEBI:15377"/>
        <dbReference type="ChEBI" id="CHEBI:15379"/>
        <dbReference type="ChEBI" id="CHEBI:16240"/>
        <dbReference type="ChEBI" id="CHEBI:28938"/>
        <dbReference type="ChEBI" id="CHEBI:58451"/>
        <dbReference type="ChEBI" id="CHEBI:597326"/>
        <dbReference type="EC" id="1.4.3.5"/>
    </reaction>
</comment>
<evidence type="ECO:0000256" key="1">
    <source>
        <dbReference type="ARBA" id="ARBA00007301"/>
    </source>
</evidence>
<feature type="binding site" evidence="7 9">
    <location>
        <begin position="104"/>
        <end position="109"/>
    </location>
    <ligand>
        <name>FMN</name>
        <dbReference type="ChEBI" id="CHEBI:58210"/>
    </ligand>
</feature>
<name>A0A917ZMU0_9ACTN</name>
<keyword evidence="4 7" id="KW-0288">FMN</keyword>
<comment type="function">
    <text evidence="7">Catalyzes the oxidation of either pyridoxine 5'-phosphate (PNP) or pyridoxamine 5'-phosphate (PMP) into pyridoxal 5'-phosphate (PLP).</text>
</comment>
<evidence type="ECO:0000256" key="6">
    <source>
        <dbReference type="ARBA" id="ARBA00023096"/>
    </source>
</evidence>
<comment type="cofactor">
    <cofactor evidence="7 9">
        <name>FMN</name>
        <dbReference type="ChEBI" id="CHEBI:58210"/>
    </cofactor>
    <text evidence="7 9">Binds 1 FMN per subunit.</text>
</comment>
<evidence type="ECO:0000313" key="13">
    <source>
        <dbReference type="EMBL" id="GGO86888.1"/>
    </source>
</evidence>
<feature type="binding site" evidence="7 9">
    <location>
        <begin position="119"/>
        <end position="120"/>
    </location>
    <ligand>
        <name>FMN</name>
        <dbReference type="ChEBI" id="CHEBI:58210"/>
    </ligand>
</feature>
<feature type="domain" description="Pyridoxine 5'-phosphate oxidase dimerisation C-terminal" evidence="12">
    <location>
        <begin position="217"/>
        <end position="260"/>
    </location>
</feature>
<proteinExistence type="inferred from homology"/>
<comment type="catalytic activity">
    <reaction evidence="7">
        <text>pyridoxine 5'-phosphate + O2 = pyridoxal 5'-phosphate + H2O2</text>
        <dbReference type="Rhea" id="RHEA:15149"/>
        <dbReference type="ChEBI" id="CHEBI:15379"/>
        <dbReference type="ChEBI" id="CHEBI:16240"/>
        <dbReference type="ChEBI" id="CHEBI:58589"/>
        <dbReference type="ChEBI" id="CHEBI:597326"/>
        <dbReference type="EC" id="1.4.3.5"/>
    </reaction>
</comment>
<organism evidence="13 14">
    <name type="scientific">Wenjunlia tyrosinilytica</name>
    <dbReference type="NCBI Taxonomy" id="1544741"/>
    <lineage>
        <taxon>Bacteria</taxon>
        <taxon>Bacillati</taxon>
        <taxon>Actinomycetota</taxon>
        <taxon>Actinomycetes</taxon>
        <taxon>Kitasatosporales</taxon>
        <taxon>Streptomycetaceae</taxon>
        <taxon>Wenjunlia</taxon>
    </lineage>
</organism>
<keyword evidence="5 7" id="KW-0560">Oxidoreductase</keyword>
<keyword evidence="14" id="KW-1185">Reference proteome</keyword>
<feature type="binding site" evidence="7 9">
    <location>
        <position position="125"/>
    </location>
    <ligand>
        <name>FMN</name>
        <dbReference type="ChEBI" id="CHEBI:58210"/>
    </ligand>
</feature>
<dbReference type="GO" id="GO:0004733">
    <property type="term" value="F:pyridoxamine phosphate oxidase activity"/>
    <property type="evidence" value="ECO:0007669"/>
    <property type="project" value="UniProtKB-UniRule"/>
</dbReference>
<comment type="subunit">
    <text evidence="2 7">Homodimer.</text>
</comment>
<feature type="binding site" evidence="7 9">
    <location>
        <position position="148"/>
    </location>
    <ligand>
        <name>FMN</name>
        <dbReference type="ChEBI" id="CHEBI:58210"/>
    </ligand>
</feature>
<dbReference type="Pfam" id="PF01243">
    <property type="entry name" value="PNPOx_N"/>
    <property type="match status" value="1"/>
</dbReference>
<dbReference type="EMBL" id="BMMS01000009">
    <property type="protein sequence ID" value="GGO86888.1"/>
    <property type="molecule type" value="Genomic_DNA"/>
</dbReference>
<feature type="binding site" evidence="7 8">
    <location>
        <position position="170"/>
    </location>
    <ligand>
        <name>substrate</name>
    </ligand>
</feature>
<feature type="binding site" evidence="7 9">
    <location>
        <position position="126"/>
    </location>
    <ligand>
        <name>FMN</name>
        <dbReference type="ChEBI" id="CHEBI:58210"/>
    </ligand>
</feature>
<feature type="domain" description="Pyridoxamine 5'-phosphate oxidase N-terminal" evidence="11">
    <location>
        <begin position="78"/>
        <end position="199"/>
    </location>
</feature>
<evidence type="ECO:0000256" key="10">
    <source>
        <dbReference type="SAM" id="MobiDB-lite"/>
    </source>
</evidence>
<dbReference type="AlphaFoldDB" id="A0A917ZMU0"/>
<feature type="binding site" evidence="7 8">
    <location>
        <position position="166"/>
    </location>
    <ligand>
        <name>substrate</name>
    </ligand>
</feature>
<dbReference type="Pfam" id="PF10590">
    <property type="entry name" value="PNP_phzG_C"/>
    <property type="match status" value="1"/>
</dbReference>
<evidence type="ECO:0000256" key="3">
    <source>
        <dbReference type="ARBA" id="ARBA00022630"/>
    </source>
</evidence>
<comment type="pathway">
    <text evidence="7">Cofactor metabolism; pyridoxal 5'-phosphate salvage; pyridoxal 5'-phosphate from pyridoxine 5'-phosphate: step 1/1.</text>
</comment>
<dbReference type="PIRSF" id="PIRSF000190">
    <property type="entry name" value="Pyd_amn-ph_oxd"/>
    <property type="match status" value="1"/>
</dbReference>
<feature type="binding site" evidence="7 9">
    <location>
        <begin position="183"/>
        <end position="184"/>
    </location>
    <ligand>
        <name>FMN</name>
        <dbReference type="ChEBI" id="CHEBI:58210"/>
    </ligand>
</feature>
<dbReference type="InterPro" id="IPR012349">
    <property type="entry name" value="Split_barrel_FMN-bd"/>
</dbReference>
<protein>
    <recommendedName>
        <fullName evidence="7">Pyridoxine/pyridoxamine 5'-phosphate oxidase</fullName>
        <ecNumber evidence="7">1.4.3.5</ecNumber>
    </recommendedName>
    <alternativeName>
        <fullName evidence="7">PNP/PMP oxidase</fullName>
        <shortName evidence="7">PNPOx</shortName>
    </alternativeName>
    <alternativeName>
        <fullName evidence="7">Pyridoxal 5'-phosphate synthase</fullName>
    </alternativeName>
</protein>
<evidence type="ECO:0000313" key="14">
    <source>
        <dbReference type="Proteomes" id="UP000641932"/>
    </source>
</evidence>
<dbReference type="SUPFAM" id="SSF50475">
    <property type="entry name" value="FMN-binding split barrel"/>
    <property type="match status" value="1"/>
</dbReference>
<evidence type="ECO:0000256" key="7">
    <source>
        <dbReference type="HAMAP-Rule" id="MF_01629"/>
    </source>
</evidence>
<dbReference type="PANTHER" id="PTHR10851">
    <property type="entry name" value="PYRIDOXINE-5-PHOSPHATE OXIDASE"/>
    <property type="match status" value="1"/>
</dbReference>
<dbReference type="GO" id="GO:0008615">
    <property type="term" value="P:pyridoxine biosynthetic process"/>
    <property type="evidence" value="ECO:0007669"/>
    <property type="project" value="UniProtKB-UniRule"/>
</dbReference>
<dbReference type="InterPro" id="IPR000659">
    <property type="entry name" value="Pyridox_Oxase"/>
</dbReference>
<feature type="region of interest" description="Disordered" evidence="10">
    <location>
        <begin position="22"/>
        <end position="41"/>
    </location>
</feature>
<dbReference type="InterPro" id="IPR019740">
    <property type="entry name" value="Pyridox_Oxase_CS"/>
</dbReference>
<keyword evidence="3 7" id="KW-0285">Flavoprotein</keyword>
<accession>A0A917ZMU0</accession>
<evidence type="ECO:0000256" key="5">
    <source>
        <dbReference type="ARBA" id="ARBA00023002"/>
    </source>
</evidence>
<comment type="similarity">
    <text evidence="1 7">Belongs to the pyridoxamine 5'-phosphate oxidase family.</text>
</comment>
<dbReference type="HAMAP" id="MF_01629">
    <property type="entry name" value="PdxH"/>
    <property type="match status" value="1"/>
</dbReference>
<dbReference type="EC" id="1.4.3.5" evidence="7"/>
<feature type="binding site" evidence="7 8">
    <location>
        <begin position="236"/>
        <end position="238"/>
    </location>
    <ligand>
        <name>substrate</name>
    </ligand>
</feature>
<keyword evidence="6 7" id="KW-0664">Pyridoxine biosynthesis</keyword>
<reference evidence="13" key="1">
    <citation type="journal article" date="2014" name="Int. J. Syst. Evol. Microbiol.">
        <title>Complete genome sequence of Corynebacterium casei LMG S-19264T (=DSM 44701T), isolated from a smear-ripened cheese.</title>
        <authorList>
            <consortium name="US DOE Joint Genome Institute (JGI-PGF)"/>
            <person name="Walter F."/>
            <person name="Albersmeier A."/>
            <person name="Kalinowski J."/>
            <person name="Ruckert C."/>
        </authorList>
    </citation>
    <scope>NUCLEOTIDE SEQUENCE</scope>
    <source>
        <strain evidence="13">CGMCC 4.7201</strain>
    </source>
</reference>
<dbReference type="PROSITE" id="PS01064">
    <property type="entry name" value="PYRIDOX_OXIDASE"/>
    <property type="match status" value="1"/>
</dbReference>
<dbReference type="InterPro" id="IPR011576">
    <property type="entry name" value="Pyridox_Oxase_N"/>
</dbReference>
<dbReference type="NCBIfam" id="TIGR00558">
    <property type="entry name" value="pdxH"/>
    <property type="match status" value="1"/>
</dbReference>
<comment type="pathway">
    <text evidence="7">Cofactor metabolism; pyridoxal 5'-phosphate salvage; pyridoxal 5'-phosphate from pyridoxamine 5'-phosphate: step 1/1.</text>
</comment>
<evidence type="ECO:0000256" key="8">
    <source>
        <dbReference type="PIRSR" id="PIRSR000190-1"/>
    </source>
</evidence>
<evidence type="ECO:0000256" key="4">
    <source>
        <dbReference type="ARBA" id="ARBA00022643"/>
    </source>
</evidence>
<dbReference type="InterPro" id="IPR019576">
    <property type="entry name" value="Pyridoxamine_oxidase_dimer_C"/>
</dbReference>
<evidence type="ECO:0000259" key="11">
    <source>
        <dbReference type="Pfam" id="PF01243"/>
    </source>
</evidence>
<dbReference type="Gene3D" id="2.30.110.10">
    <property type="entry name" value="Electron Transport, Fmn-binding Protein, Chain A"/>
    <property type="match status" value="1"/>
</dbReference>
<feature type="binding site" evidence="7 9">
    <location>
        <position position="230"/>
    </location>
    <ligand>
        <name>FMN</name>
        <dbReference type="ChEBI" id="CHEBI:58210"/>
    </ligand>
</feature>
<evidence type="ECO:0000256" key="2">
    <source>
        <dbReference type="ARBA" id="ARBA00011738"/>
    </source>
</evidence>
<reference evidence="13" key="2">
    <citation type="submission" date="2020-09" db="EMBL/GenBank/DDBJ databases">
        <authorList>
            <person name="Sun Q."/>
            <person name="Zhou Y."/>
        </authorList>
    </citation>
    <scope>NUCLEOTIDE SEQUENCE</scope>
    <source>
        <strain evidence="13">CGMCC 4.7201</strain>
    </source>
</reference>
<dbReference type="FunFam" id="2.30.110.10:FF:000020">
    <property type="entry name" value="PNPO isoform 11"/>
    <property type="match status" value="1"/>
</dbReference>
<gene>
    <name evidence="7 13" type="primary">pdxH</name>
    <name evidence="13" type="ORF">GCM10012280_24080</name>
</gene>
<feature type="binding site" evidence="7 9">
    <location>
        <position position="240"/>
    </location>
    <ligand>
        <name>FMN</name>
        <dbReference type="ChEBI" id="CHEBI:58210"/>
    </ligand>
</feature>
<dbReference type="NCBIfam" id="NF004231">
    <property type="entry name" value="PRK05679.1"/>
    <property type="match status" value="1"/>
</dbReference>
<comment type="caution">
    <text evidence="13">The sequence shown here is derived from an EMBL/GenBank/DDBJ whole genome shotgun (WGS) entry which is preliminary data.</text>
</comment>
<feature type="binding site" evidence="7 8">
    <location>
        <position position="109"/>
    </location>
    <ligand>
        <name>substrate</name>
    </ligand>
</feature>
<feature type="binding site" evidence="7 8">
    <location>
        <position position="174"/>
    </location>
    <ligand>
        <name>substrate</name>
    </ligand>
</feature>